<dbReference type="InterPro" id="IPR013106">
    <property type="entry name" value="Ig_V-set"/>
</dbReference>
<evidence type="ECO:0000256" key="7">
    <source>
        <dbReference type="ARBA" id="ARBA00022737"/>
    </source>
</evidence>
<keyword evidence="10" id="KW-0393">Immunoglobulin domain</keyword>
<reference evidence="17 18" key="1">
    <citation type="submission" date="2021-04" db="EMBL/GenBank/DDBJ databases">
        <authorList>
            <consortium name="Wellcome Sanger Institute Data Sharing"/>
        </authorList>
    </citation>
    <scope>NUCLEOTIDE SEQUENCE [LARGE SCALE GENOMIC DNA]</scope>
</reference>
<dbReference type="FunFam" id="2.60.40.10:FF:000228">
    <property type="entry name" value="obscurin isoform X4"/>
    <property type="match status" value="5"/>
</dbReference>
<keyword evidence="8" id="KW-1015">Disulfide bond</keyword>
<feature type="region of interest" description="Disordered" evidence="12">
    <location>
        <begin position="3923"/>
        <end position="3942"/>
    </location>
</feature>
<feature type="domain" description="Ig-like" evidence="16">
    <location>
        <begin position="2069"/>
        <end position="2153"/>
    </location>
</feature>
<feature type="domain" description="Ig-like" evidence="16">
    <location>
        <begin position="1264"/>
        <end position="1349"/>
    </location>
</feature>
<dbReference type="InterPro" id="IPR013098">
    <property type="entry name" value="Ig_I-set"/>
</dbReference>
<dbReference type="FunFam" id="2.60.40.10:FF:000421">
    <property type="entry name" value="LOW QUALITY PROTEIN: obscurin"/>
    <property type="match status" value="1"/>
</dbReference>
<feature type="region of interest" description="Disordered" evidence="12">
    <location>
        <begin position="4044"/>
        <end position="4077"/>
    </location>
</feature>
<dbReference type="Gene3D" id="1.20.900.10">
    <property type="entry name" value="Dbl homology (DH) domain"/>
    <property type="match status" value="1"/>
</dbReference>
<feature type="compositionally biased region" description="Basic and acidic residues" evidence="12">
    <location>
        <begin position="3427"/>
        <end position="3442"/>
    </location>
</feature>
<reference evidence="17" key="2">
    <citation type="submission" date="2025-08" db="UniProtKB">
        <authorList>
            <consortium name="Ensembl"/>
        </authorList>
    </citation>
    <scope>IDENTIFICATION</scope>
</reference>
<evidence type="ECO:0000259" key="13">
    <source>
        <dbReference type="PROSITE" id="PS50002"/>
    </source>
</evidence>
<dbReference type="PROSITE" id="PS50835">
    <property type="entry name" value="IG_LIKE"/>
    <property type="match status" value="32"/>
</dbReference>
<feature type="domain" description="SH3" evidence="13">
    <location>
        <begin position="4080"/>
        <end position="4147"/>
    </location>
</feature>
<dbReference type="CDD" id="cd00099">
    <property type="entry name" value="IgV"/>
    <property type="match status" value="1"/>
</dbReference>
<feature type="domain" description="Ig-like" evidence="16">
    <location>
        <begin position="2517"/>
        <end position="2600"/>
    </location>
</feature>
<evidence type="ECO:0000256" key="9">
    <source>
        <dbReference type="ARBA" id="ARBA00023242"/>
    </source>
</evidence>
<keyword evidence="7" id="KW-0677">Repeat</keyword>
<evidence type="ECO:0000256" key="6">
    <source>
        <dbReference type="ARBA" id="ARBA00022553"/>
    </source>
</evidence>
<dbReference type="Pfam" id="PF00047">
    <property type="entry name" value="ig"/>
    <property type="match status" value="1"/>
</dbReference>
<feature type="domain" description="Ig-like" evidence="16">
    <location>
        <begin position="2783"/>
        <end position="2867"/>
    </location>
</feature>
<dbReference type="CDD" id="cd20971">
    <property type="entry name" value="IgI_1_Titin-A168_like"/>
    <property type="match status" value="1"/>
</dbReference>
<feature type="domain" description="Ig-like" evidence="16">
    <location>
        <begin position="2872"/>
        <end position="2956"/>
    </location>
</feature>
<evidence type="ECO:0000259" key="14">
    <source>
        <dbReference type="PROSITE" id="PS50003"/>
    </source>
</evidence>
<dbReference type="InterPro" id="IPR055251">
    <property type="entry name" value="SOS1_NGEF_PH"/>
</dbReference>
<evidence type="ECO:0000313" key="18">
    <source>
        <dbReference type="Proteomes" id="UP000265040"/>
    </source>
</evidence>
<evidence type="ECO:0000256" key="1">
    <source>
        <dbReference type="ARBA" id="ARBA00004123"/>
    </source>
</evidence>
<dbReference type="InterPro" id="IPR003598">
    <property type="entry name" value="Ig_sub2"/>
</dbReference>
<evidence type="ECO:0000313" key="17">
    <source>
        <dbReference type="Ensembl" id="ENSATEP00000074080.1"/>
    </source>
</evidence>
<feature type="domain" description="Ig-like" evidence="16">
    <location>
        <begin position="3051"/>
        <end position="3134"/>
    </location>
</feature>
<keyword evidence="9" id="KW-0539">Nucleus</keyword>
<evidence type="ECO:0000256" key="4">
    <source>
        <dbReference type="ARBA" id="ARBA00022443"/>
    </source>
</evidence>
<feature type="domain" description="Ig-like" evidence="16">
    <location>
        <begin position="1086"/>
        <end position="1177"/>
    </location>
</feature>
<dbReference type="PROSITE" id="PS50010">
    <property type="entry name" value="DH_2"/>
    <property type="match status" value="1"/>
</dbReference>
<keyword evidence="5" id="KW-0963">Cytoplasm</keyword>
<evidence type="ECO:0000256" key="8">
    <source>
        <dbReference type="ARBA" id="ARBA00023157"/>
    </source>
</evidence>
<dbReference type="SUPFAM" id="SSF50729">
    <property type="entry name" value="PH domain-like"/>
    <property type="match status" value="1"/>
</dbReference>
<feature type="domain" description="Ig-like" evidence="16">
    <location>
        <begin position="3139"/>
        <end position="3223"/>
    </location>
</feature>
<dbReference type="Gene3D" id="2.60.40.10">
    <property type="entry name" value="Immunoglobulins"/>
    <property type="match status" value="39"/>
</dbReference>
<accession>A0AAQ6IB68</accession>
<feature type="compositionally biased region" description="Basic and acidic residues" evidence="12">
    <location>
        <begin position="3605"/>
        <end position="3617"/>
    </location>
</feature>
<dbReference type="PROSITE" id="PS50002">
    <property type="entry name" value="SH3"/>
    <property type="match status" value="1"/>
</dbReference>
<feature type="domain" description="Ig-like" evidence="16">
    <location>
        <begin position="4488"/>
        <end position="4580"/>
    </location>
</feature>
<dbReference type="FunFam" id="2.60.40.10:FF:001652">
    <property type="entry name" value="Uncharacterized protein"/>
    <property type="match status" value="1"/>
</dbReference>
<feature type="domain" description="Ig-like" evidence="16">
    <location>
        <begin position="373"/>
        <end position="461"/>
    </location>
</feature>
<feature type="compositionally biased region" description="Basic and acidic residues" evidence="12">
    <location>
        <begin position="3533"/>
        <end position="3556"/>
    </location>
</feature>
<dbReference type="Gene3D" id="2.30.29.30">
    <property type="entry name" value="Pleckstrin-homology domain (PH domain)/Phosphotyrosine-binding domain (PTB)"/>
    <property type="match status" value="1"/>
</dbReference>
<feature type="domain" description="Ig-like" evidence="16">
    <location>
        <begin position="194"/>
        <end position="285"/>
    </location>
</feature>
<feature type="domain" description="Ig-like" evidence="16">
    <location>
        <begin position="2605"/>
        <end position="2689"/>
    </location>
</feature>
<dbReference type="SUPFAM" id="SSF48065">
    <property type="entry name" value="DBL homology domain (DH-domain)"/>
    <property type="match status" value="1"/>
</dbReference>
<dbReference type="SMART" id="SM00409">
    <property type="entry name" value="IG"/>
    <property type="match status" value="38"/>
</dbReference>
<dbReference type="FunFam" id="2.60.40.10:FF:000214">
    <property type="entry name" value="titin isoform X1"/>
    <property type="match status" value="1"/>
</dbReference>
<dbReference type="SUPFAM" id="SSF50044">
    <property type="entry name" value="SH3-domain"/>
    <property type="match status" value="1"/>
</dbReference>
<dbReference type="SMART" id="SM00325">
    <property type="entry name" value="RhoGEF"/>
    <property type="match status" value="1"/>
</dbReference>
<dbReference type="InterPro" id="IPR052385">
    <property type="entry name" value="Obscurin/Obscurin-like_Reg"/>
</dbReference>
<name>A0AAQ6IB68_ANATE</name>
<evidence type="ECO:0008006" key="19">
    <source>
        <dbReference type="Google" id="ProtNLM"/>
    </source>
</evidence>
<evidence type="ECO:0000256" key="3">
    <source>
        <dbReference type="ARBA" id="ARBA00006692"/>
    </source>
</evidence>
<dbReference type="FunFam" id="2.60.40.10:FF:000345">
    <property type="entry name" value="Muscle M-line assembly protein unc-89"/>
    <property type="match status" value="1"/>
</dbReference>
<dbReference type="InterPro" id="IPR013151">
    <property type="entry name" value="Immunoglobulin_dom"/>
</dbReference>
<dbReference type="GeneTree" id="ENSGT00940000154756"/>
<dbReference type="Pfam" id="PF00621">
    <property type="entry name" value="RhoGEF"/>
    <property type="match status" value="1"/>
</dbReference>
<feature type="domain" description="Ig-like" evidence="16">
    <location>
        <begin position="2427"/>
        <end position="2511"/>
    </location>
</feature>
<dbReference type="SMART" id="SM00408">
    <property type="entry name" value="IGc2"/>
    <property type="match status" value="32"/>
</dbReference>
<dbReference type="GO" id="GO:0005634">
    <property type="term" value="C:nucleus"/>
    <property type="evidence" value="ECO:0007669"/>
    <property type="project" value="UniProtKB-SubCell"/>
</dbReference>
<proteinExistence type="inferred from homology"/>
<dbReference type="FunFam" id="2.60.40.10:FF:000707">
    <property type="entry name" value="Obscurin, cytoskeletal calmodulin and titin-interacting RhoGEF"/>
    <property type="match status" value="10"/>
</dbReference>
<comment type="subcellular location">
    <subcellularLocation>
        <location evidence="2">Cytoplasm</location>
    </subcellularLocation>
    <subcellularLocation>
        <location evidence="1">Nucleus</location>
    </subcellularLocation>
</comment>
<organism evidence="17 18">
    <name type="scientific">Anabas testudineus</name>
    <name type="common">Climbing perch</name>
    <name type="synonym">Anthias testudineus</name>
    <dbReference type="NCBI Taxonomy" id="64144"/>
    <lineage>
        <taxon>Eukaryota</taxon>
        <taxon>Metazoa</taxon>
        <taxon>Chordata</taxon>
        <taxon>Craniata</taxon>
        <taxon>Vertebrata</taxon>
        <taxon>Euteleostomi</taxon>
        <taxon>Actinopterygii</taxon>
        <taxon>Neopterygii</taxon>
        <taxon>Teleostei</taxon>
        <taxon>Neoteleostei</taxon>
        <taxon>Acanthomorphata</taxon>
        <taxon>Anabantaria</taxon>
        <taxon>Anabantiformes</taxon>
        <taxon>Anabantoidei</taxon>
        <taxon>Anabantidae</taxon>
        <taxon>Anabas</taxon>
    </lineage>
</organism>
<feature type="compositionally biased region" description="Basic and acidic residues" evidence="12">
    <location>
        <begin position="3504"/>
        <end position="3519"/>
    </location>
</feature>
<dbReference type="GO" id="GO:0005085">
    <property type="term" value="F:guanyl-nucleotide exchange factor activity"/>
    <property type="evidence" value="ECO:0007669"/>
    <property type="project" value="InterPro"/>
</dbReference>
<dbReference type="CDD" id="cd00096">
    <property type="entry name" value="Ig"/>
    <property type="match status" value="10"/>
</dbReference>
<dbReference type="FunFam" id="2.60.40.10:FF:000032">
    <property type="entry name" value="palladin isoform X1"/>
    <property type="match status" value="2"/>
</dbReference>
<feature type="domain" description="Ig-like" evidence="16">
    <location>
        <begin position="3803"/>
        <end position="3891"/>
    </location>
</feature>
<evidence type="ECO:0000256" key="12">
    <source>
        <dbReference type="SAM" id="MobiDB-lite"/>
    </source>
</evidence>
<evidence type="ECO:0000256" key="2">
    <source>
        <dbReference type="ARBA" id="ARBA00004496"/>
    </source>
</evidence>
<feature type="domain" description="Ig-like" evidence="16">
    <location>
        <begin position="999"/>
        <end position="1081"/>
    </location>
</feature>
<evidence type="ECO:0000259" key="15">
    <source>
        <dbReference type="PROSITE" id="PS50010"/>
    </source>
</evidence>
<keyword evidence="6" id="KW-0597">Phosphoprotein</keyword>
<feature type="domain" description="PH" evidence="14">
    <location>
        <begin position="4370"/>
        <end position="4479"/>
    </location>
</feature>
<dbReference type="Gene3D" id="2.30.30.40">
    <property type="entry name" value="SH3 Domains"/>
    <property type="match status" value="1"/>
</dbReference>
<dbReference type="GO" id="GO:0030017">
    <property type="term" value="C:sarcomere"/>
    <property type="evidence" value="ECO:0007669"/>
    <property type="project" value="UniProtKB-ARBA"/>
</dbReference>
<evidence type="ECO:0000256" key="10">
    <source>
        <dbReference type="ARBA" id="ARBA00023319"/>
    </source>
</evidence>
<evidence type="ECO:0000256" key="11">
    <source>
        <dbReference type="PROSITE-ProRule" id="PRU00192"/>
    </source>
</evidence>
<evidence type="ECO:0000256" key="5">
    <source>
        <dbReference type="ARBA" id="ARBA00022490"/>
    </source>
</evidence>
<dbReference type="InterPro" id="IPR001849">
    <property type="entry name" value="PH_domain"/>
</dbReference>
<sequence>MGDNKPGGIVAAAKNRLQVVKGLEDAEVSECESCSFEVTLNLAYIEGVWTRDGMQLKSKPNCRISMHGRKHSLVLKRAALGDAGLYSFEVNGIQTSGRLSVRARDIHIVKELEDVDTMERQQVNFLCEVNQVDVDGRWYRDDCRIRPGENIKIRHQGKTHTLFFKSVKPEHAGEIRFTAERVSSYATLTVKELPVQIVRPLRVKIAMYRHRGLLECQVSRPNAQVKWYKNRKELLPNKKYHLISQDVYRQLIINDVCSSDEDTYTCDAGDDNTSCQLLVEEQAISIVREMNSVEIVEPEPALFQVETSLKSGRPPKWTLNGEVLEPCAAVNISREGTLHSLCLAYTESSMSGPVVFVAGKSRSTAQLNVKERPLQVVHHLEDAEVKECSSVTLSCDFAPSPRAVRWFKGRTALKTSNKYSMKREGKRAELTIHGLTGMDAGQYRCMAGGAQSTAHLKVEVRTLKLVKHLEPVEIEEDGIATFSCELNYVVANAEWLLNNVRLYCNAINRIQHMGTMHSITIKKLRPQESRVTFKAGLLSETTILRVKERPAVFLRSLEDAVGEEQGEICLQCEVSKETVTPVWRKDGVVLTTDDRHELLQFGKSIVLIVHSLSKDDAGEYTCDLGTSQTKAKVTVHDLHITIVQRLKTTSVLEGEGCTFECLLSHNLDDESSWTINGQAVVSNSRIQVINNGRKYEMTIRNALLTDAGDVVFAVKDLSCRTMLFVKEKPVHIFRDLLNVKAVPGEDAELSCEITKPEVTVRWLKNGHLIRQSPKYEMSVEKNLARLVIKNTTIRDSGEYCCETEGVASRAKLEIRELQHTFARELRDTRAEEKGKVTLECETRRPAKRVTWLKGMVELRAGRKYVIRQKGVVLSLTITYLEKSDTDVYTCDVGTMQSRAQLTVQGQKVSVLEELEDVECLEGDTVTFRCRICPSDYVGVKWYLDETLLYTNELNEIQMVAGGYHILTFKQLARKDTGTISFAAGDKRSYASLLVRERRPTIIKALEDCEAIEGGGLVLSCVASKPCHILWYKDGCLMWNSSRYFTSRSGCEARLTIREVCNSDAGVYECSAGSVTTRAVVTVKAIPAEFTQPLKTVEAKEGETVTLTCEYSLPGVQFHWRKGFESLRPGDKYVMKQRKTINSLTIKALKPEDSGEYTCQCRDHNTTASLIVQAIPISFIQQLKNIQAEEGSNVILRCELSKPGIPVEWRKGHELLNNGVKHQIRKRQTTLELLLWKPVPEDSGVYSCVCGDQMTSATVKINTLPVTFKQKLRNVVIEEGNTATLRCELSKPGHSVEWRKRGTELIRNGEKYHMRQRDMLIELRISDVKPEDSDIYMCICGNMETTATLTVNALPITFKQKLKNLQVEEGHNITLHCEISKPGVPVEWRLGGELLENGEKYQIKQREAALELTIRDAVPEDSGVYTCACREQRTKATVKVVAVPATFKVSLKSQEAEEGNSVTLRCELSKKGVPVQWQKEGQVLSEEISRGKYQMKLEGKTALMTILNVRPEDAGKYSCITGDEKTTAELKVKSLPITFKREIQRLVVKEGDSGVYCCELSKPGASVDWRKGRVILKPGKKYEMKQEGRLTKLIINNVEENDAGKYTCQTKDSQSTAELIVQGLPPSFQLPLVNQEVTEGNTVVLRCELNKPASSVEWRRGGELLRNGGKYQMKKKDLQVEMKITDLSLDDTGDYVCICGEQRTTARVMVNERPIKFLQELKNIQVQEGNGVTLCCELSKPGISVEWKKGDNVLINGEKYQMKRSGSTLELLIRKSQPEDSGTYSCVCEDIKTSATIIITPIPVTFKQKLKNQEAVEEGSVTLRCELSKPGVPVEWRKDAQLLKEGEKCHIKQEGRVAEMLIRNLTLKDAGEYCCSVGSVVTSADIKVRALPVTFNQEVENLEVKEGDSGVFCCELSKPGAPVDWRKGRVILKPGYKYEMKQEGRLTKLIINNVEESDAGKYTCQTKDSQSTAELTVKAPPITFKTKLRNQQVEEENSITLSCELSKPGLPVEWRKGEELLRNNFKYQIKTRNSIMELIIKNTQLEDSGLYSCKYGDVKTTANITITPIPLTFKMGLKNQEAREGGNVSLRCELSKAGVPVQWWKAEDQLYHGGRYQMIQREKIAEMHIKNVQPEDVGEYSCVFGEQKTTAEVNVRAAASVFFEKELVNQVAMEGKSVVLSCEVSSANVPVTWKKDNIVLEEGGRYILKKKGPTHSVEIPKLHLEDAGEYCCITRGKKTTAKLIVRERVRIVTQLQDITVTAGEDAVFVCELSHADVSEGVWWLGSSPLQRNEMNQMTCQGRQHRLVLTMTTPEETGTVAFVIGEERTSARLLVVPQPKVLLEKKPDDVVIMEGETATLSCTISDFTSLVTWRRNYIPLQNCDKYELRKEGKVNLLLIHDVDPLDTGIYSCDTGDMQSSAKLTVTELPPFFQEELQSMEVEEGGAASLYCELSRLGVPIQWKKNSLPLRASRKYDMRQDGCFLQLHIKELKLEDSGSYSCQAGTAETTATVTVKELSPFFKKKLKDVDAQEGGAASLCCELSKSGVSVQWKKNRLPLRNSTKYEMKQDGGLFQLHIKELKLEDSGSYTCQAAGAETTATVTVKEIPPFFKQELHNVKAEEGGSACLSCELSKPGVPVQWKKNKLPLRTSRKYEMKQDGCLLQLHIKDLKPEDSGSYSCQARSAETTANLSVKELPPFFNKELQSVEAEEGGSASLSCQLSKPGVSVQWKKNKLPLRASRKYEVKQDGCLLQLHISELKLDDGGCYTCHAGSAETTASLLVKEAPLYFKQDLESVKAVEGGTASLCCEVSKSGVTVQWKKNKLPLRANRKNEMKQDGCLLQLHIKELKLEDSGSYTCEAGGAETTATVTVKELPTLFKKQLENVEAEEGGSASLCCKLSKPAVSVQWKKNKLPLRANRKYEMKQDGCLLQLQIRDLKPEDSGSYTCEAGSAETTATMTVKDLPTSFTKELHSVEAEEGDSASLCCELSKPGVPVQWKKNKLPLRASRKHEVKQDGCLLRLHIKELKLEDSGCYTCQAGSAETTATVTVKELAPFFNKELQSVEAEEGGTSSLSCELSKPGVSVQWKKNELPLRASRKYEVKQNGCLQQLHIKELKPEDSGSYTCRAGSAETTATITVKELPTFFNKDLESVEAEEGGTVSLFCEISKPGVTIQWKKNKLLLRANRKYEMKQDGCLLQLHIKELKPEDSGSYTCQAGSAETTATVTVKAQQLVPPKAEPPEIFPRTKDIVSRTVSISQNKRPNLPDTEPVPPEPKKRTKRKASITNSEKEEPLFALKQSMPIETNKDQKDIQPVMTDEKDSDVAQNVIQLERHKENDNSEACKKTDKPVMLIKKYDRIDWTLERPDRPLEAESKVLMETRESGGHLEELDKANLKISQSERIMDDSVVEEKKQSIICVEKEPEVEPSSQECKRSSEKTSEVEKKVKPPAAVFWKNSTDEQQPVKPLERFIGKETVIEEDLKPVEKEDAVDKAEKDSLKPPVRSKGRSAGEKVPLKHVSKETEETFPQLKASGNNSEEDRQKDHVKQQVSREAEREKMQLQERVPSITDLDKQSVVQPEKPLEKEVGFVPLKPPVRTKSKPKSGLENQLSKEAETGQDEQRLTTVTVKTVTDLPQKLPLMPVEKEANEKLVFQKTVSVTPDAEISERVKQSGKTTEKIAQQLIKQEVKPTREEPEGAKKQAVEVVKREEKQQAVKMTEDVPLLYISEDETFSEALTEIPVNHSHRNIQPVDCLAQGSTQPSTLPLQKIQPSEDAPPDIEISTEDEAHMQEAAVKTQAAIKGYKEMRPVFKEVFKNQNADLHGTVTLVCVVEGKPSAVRWLKNGQLVANDKRCRTETTEDGVCTLVIKNLTTSDSGIYTCEVVNMFGVTSYNGNITVVKPQQPAPINQRPVHPPLAAITPLQLAKPNLESQADSQAQNLPQTQTQVPSLGTNGANYVESVSISLWEAYNLTEQDTSVNLQERRGSSLIAASSMSSPSDYETAPDVMEHMETSPAVSREIPKPVDQLPKGGNKEEIVAPQPPKKLLSVKGTHDGGMRTPSPKHRAHTPLTSTVSGSESEGEEDRRETFEIYVARADCSPISGNKDSFILKEGQFVEVLDCVHPDRWLVRTKPTKTNPARQGWVCPAYLEKKRKETFPPLRTPHEDLDGIGSTGEEYRRAMSQLVQGLIDGEEEFVKEMKMFTSHQLNYLDSSCHVPINILNQKEIIFRNIKDIVFLHERSILPGLRACATDDDVAMHLIKHIEDFEKYLHYMVGQAQAEACVTDKATQQYFEELTESGDPSAVMDVLTFLQRPVERIQTYQALLKELIKNKARSGQNCCLLEDAFSIVSCLPWRSDNLHQSSLIENYPAPLTALGEPVRQGVFTVWEESPEIKTPSRGHQRQVFLFKECIVLCKLKRDTSMNSDTFTFKNKMKLNDVELKETVGGDEKSWALWHEHRGSLRRYILQSRSTLVKLSWLKDLKELQQRSGLPTNSPPVFKSLLSDTTTKTGQTIKLTCKVTGSPKPVITWLKDGLPLEDDPRHIITADQSGTCSLILDCLTAEDSGQYICYATSSMGRAGTLAKVVVEAPPRFVRRLESACLIEGEDFQFTCSTLTTPLPRVRWLKDSRELNDPHKYLILNDVRSGILCLTVIGATEADIGQYECELRNEFGCVKCKAGLCPAYVLPIEIENDQPQDLPPKGRYGTVTPGKYSPHRMEAHDRFFYGLPTLSLVQSYLRRDEAHTIVSHLSLSLFFASHRVTPLHFTTTNHVNKLHQFPLSTTTIHPFYQVNTILRFYSRFPFFLF</sequence>
<dbReference type="InterPro" id="IPR003599">
    <property type="entry name" value="Ig_sub"/>
</dbReference>
<dbReference type="Pfam" id="PF22697">
    <property type="entry name" value="SOS1_NGEF_PH"/>
    <property type="match status" value="1"/>
</dbReference>
<dbReference type="Pfam" id="PF07679">
    <property type="entry name" value="I-set"/>
    <property type="match status" value="33"/>
</dbReference>
<feature type="domain" description="DH" evidence="15">
    <location>
        <begin position="4173"/>
        <end position="4352"/>
    </location>
</feature>
<feature type="domain" description="Ig-like" evidence="16">
    <location>
        <begin position="1891"/>
        <end position="1975"/>
    </location>
</feature>
<feature type="domain" description="Ig-like" evidence="16">
    <location>
        <begin position="2961"/>
        <end position="3045"/>
    </location>
</feature>
<dbReference type="InterPro" id="IPR007110">
    <property type="entry name" value="Ig-like_dom"/>
</dbReference>
<protein>
    <recommendedName>
        <fullName evidence="19">Obscurin-like</fullName>
    </recommendedName>
</protein>
<dbReference type="SMART" id="SM00406">
    <property type="entry name" value="IGv"/>
    <property type="match status" value="18"/>
</dbReference>
<dbReference type="InterPro" id="IPR036028">
    <property type="entry name" value="SH3-like_dom_sf"/>
</dbReference>
<evidence type="ECO:0000259" key="16">
    <source>
        <dbReference type="PROSITE" id="PS50835"/>
    </source>
</evidence>
<dbReference type="InterPro" id="IPR001452">
    <property type="entry name" value="SH3_domain"/>
</dbReference>
<dbReference type="InterPro" id="IPR036179">
    <property type="entry name" value="Ig-like_dom_sf"/>
</dbReference>
<dbReference type="PANTHER" id="PTHR35971:SF5">
    <property type="entry name" value="OBSCURIN LIKE CYTOSKELETAL ADAPTOR 1"/>
    <property type="match status" value="1"/>
</dbReference>
<feature type="domain" description="Ig-like" evidence="16">
    <location>
        <begin position="1713"/>
        <end position="1797"/>
    </location>
</feature>
<dbReference type="Proteomes" id="UP000265040">
    <property type="component" value="Chromosome 4"/>
</dbReference>
<feature type="domain" description="Ig-like" evidence="16">
    <location>
        <begin position="4583"/>
        <end position="4661"/>
    </location>
</feature>
<dbReference type="SMART" id="SM00233">
    <property type="entry name" value="PH"/>
    <property type="match status" value="1"/>
</dbReference>
<dbReference type="FunFam" id="2.60.40.10:FF:000050">
    <property type="entry name" value="Titin isoform B"/>
    <property type="match status" value="5"/>
</dbReference>
<feature type="domain" description="Ig-like" evidence="16">
    <location>
        <begin position="1443"/>
        <end position="1530"/>
    </location>
</feature>
<dbReference type="InterPro" id="IPR000219">
    <property type="entry name" value="DH_dom"/>
</dbReference>
<dbReference type="PANTHER" id="PTHR35971">
    <property type="entry name" value="SI:DKEY-31G6.6"/>
    <property type="match status" value="1"/>
</dbReference>
<keyword evidence="18" id="KW-1185">Reference proteome</keyword>
<feature type="domain" description="Ig-like" evidence="16">
    <location>
        <begin position="1535"/>
        <end position="1619"/>
    </location>
</feature>
<feature type="domain" description="Ig-like" evidence="16">
    <location>
        <begin position="550"/>
        <end position="634"/>
    </location>
</feature>
<keyword evidence="4 11" id="KW-0728">SH3 domain</keyword>
<dbReference type="SUPFAM" id="SSF48726">
    <property type="entry name" value="Immunoglobulin"/>
    <property type="match status" value="39"/>
</dbReference>
<dbReference type="InterPro" id="IPR011993">
    <property type="entry name" value="PH-like_dom_sf"/>
</dbReference>
<comment type="similarity">
    <text evidence="3">Belongs to the protein kinase superfamily. CAMK Ser/Thr protein kinase family.</text>
</comment>
<feature type="domain" description="Ig-like" evidence="16">
    <location>
        <begin position="1802"/>
        <end position="1886"/>
    </location>
</feature>
<dbReference type="InterPro" id="IPR035899">
    <property type="entry name" value="DBL_dom_sf"/>
</dbReference>
<reference evidence="17" key="3">
    <citation type="submission" date="2025-09" db="UniProtKB">
        <authorList>
            <consortium name="Ensembl"/>
        </authorList>
    </citation>
    <scope>IDENTIFICATION</scope>
</reference>
<feature type="domain" description="Ig-like" evidence="16">
    <location>
        <begin position="1187"/>
        <end position="1259"/>
    </location>
</feature>
<feature type="domain" description="Ig-like" evidence="16">
    <location>
        <begin position="2337"/>
        <end position="2422"/>
    </location>
</feature>
<feature type="domain" description="Ig-like" evidence="16">
    <location>
        <begin position="2694"/>
        <end position="2776"/>
    </location>
</feature>
<feature type="compositionally biased region" description="Basic and acidic residues" evidence="12">
    <location>
        <begin position="3462"/>
        <end position="3494"/>
    </location>
</feature>
<feature type="domain" description="Ig-like" evidence="16">
    <location>
        <begin position="1354"/>
        <end position="1438"/>
    </location>
</feature>
<dbReference type="Ensembl" id="ENSATET00000080570.1">
    <property type="protein sequence ID" value="ENSATEP00000074080.1"/>
    <property type="gene ID" value="ENSATEG00000031518.1"/>
</dbReference>
<feature type="region of interest" description="Disordered" evidence="12">
    <location>
        <begin position="3416"/>
        <end position="3622"/>
    </location>
</feature>
<dbReference type="InterPro" id="IPR013783">
    <property type="entry name" value="Ig-like_fold"/>
</dbReference>
<feature type="domain" description="Ig-like" evidence="16">
    <location>
        <begin position="2173"/>
        <end position="2243"/>
    </location>
</feature>
<feature type="region of interest" description="Disordered" evidence="12">
    <location>
        <begin position="3250"/>
        <end position="3286"/>
    </location>
</feature>
<feature type="domain" description="Ig-like" evidence="16">
    <location>
        <begin position="729"/>
        <end position="813"/>
    </location>
</feature>
<feature type="domain" description="Ig-like" evidence="16">
    <location>
        <begin position="1624"/>
        <end position="1696"/>
    </location>
</feature>
<feature type="domain" description="Ig-like" evidence="16">
    <location>
        <begin position="819"/>
        <end position="902"/>
    </location>
</feature>
<feature type="domain" description="Ig-like" evidence="16">
    <location>
        <begin position="1979"/>
        <end position="2064"/>
    </location>
</feature>
<dbReference type="PROSITE" id="PS50003">
    <property type="entry name" value="PH_DOMAIN"/>
    <property type="match status" value="1"/>
</dbReference>